<feature type="transmembrane region" description="Helical" evidence="6">
    <location>
        <begin position="389"/>
        <end position="411"/>
    </location>
</feature>
<feature type="transmembrane region" description="Helical" evidence="6">
    <location>
        <begin position="213"/>
        <end position="236"/>
    </location>
</feature>
<evidence type="ECO:0000256" key="6">
    <source>
        <dbReference type="SAM" id="Phobius"/>
    </source>
</evidence>
<dbReference type="AlphaFoldDB" id="A0A558AP63"/>
<evidence type="ECO:0000256" key="3">
    <source>
        <dbReference type="ARBA" id="ARBA00022692"/>
    </source>
</evidence>
<dbReference type="GO" id="GO:0005886">
    <property type="term" value="C:plasma membrane"/>
    <property type="evidence" value="ECO:0007669"/>
    <property type="project" value="UniProtKB-SubCell"/>
</dbReference>
<evidence type="ECO:0000256" key="1">
    <source>
        <dbReference type="ARBA" id="ARBA00004651"/>
    </source>
</evidence>
<dbReference type="InterPro" id="IPR020846">
    <property type="entry name" value="MFS_dom"/>
</dbReference>
<evidence type="ECO:0000313" key="8">
    <source>
        <dbReference type="EMBL" id="TVT26047.1"/>
    </source>
</evidence>
<feature type="transmembrane region" description="Helical" evidence="6">
    <location>
        <begin position="337"/>
        <end position="358"/>
    </location>
</feature>
<keyword evidence="3 6" id="KW-0812">Transmembrane</keyword>
<protein>
    <submittedName>
        <fullName evidence="8">MFS transporter</fullName>
    </submittedName>
</protein>
<evidence type="ECO:0000256" key="5">
    <source>
        <dbReference type="ARBA" id="ARBA00023136"/>
    </source>
</evidence>
<feature type="transmembrane region" description="Helical" evidence="6">
    <location>
        <begin position="130"/>
        <end position="148"/>
    </location>
</feature>
<dbReference type="Pfam" id="PF07690">
    <property type="entry name" value="MFS_1"/>
    <property type="match status" value="1"/>
</dbReference>
<feature type="domain" description="Major facilitator superfamily (MFS) profile" evidence="7">
    <location>
        <begin position="61"/>
        <end position="478"/>
    </location>
</feature>
<dbReference type="PANTHER" id="PTHR23511">
    <property type="entry name" value="SYNAPTIC VESICLE GLYCOPROTEIN 2"/>
    <property type="match status" value="1"/>
</dbReference>
<proteinExistence type="predicted"/>
<dbReference type="PROSITE" id="PS50850">
    <property type="entry name" value="MFS"/>
    <property type="match status" value="1"/>
</dbReference>
<name>A0A558AP63_9PSEU</name>
<dbReference type="GO" id="GO:0022857">
    <property type="term" value="F:transmembrane transporter activity"/>
    <property type="evidence" value="ECO:0007669"/>
    <property type="project" value="InterPro"/>
</dbReference>
<feature type="transmembrane region" description="Helical" evidence="6">
    <location>
        <begin position="453"/>
        <end position="473"/>
    </location>
</feature>
<feature type="transmembrane region" description="Helical" evidence="6">
    <location>
        <begin position="365"/>
        <end position="383"/>
    </location>
</feature>
<keyword evidence="4 6" id="KW-1133">Transmembrane helix</keyword>
<feature type="transmembrane region" description="Helical" evidence="6">
    <location>
        <begin position="423"/>
        <end position="447"/>
    </location>
</feature>
<organism evidence="8 9">
    <name type="scientific">Amycolatopsis acidiphila</name>
    <dbReference type="NCBI Taxonomy" id="715473"/>
    <lineage>
        <taxon>Bacteria</taxon>
        <taxon>Bacillati</taxon>
        <taxon>Actinomycetota</taxon>
        <taxon>Actinomycetes</taxon>
        <taxon>Pseudonocardiales</taxon>
        <taxon>Pseudonocardiaceae</taxon>
        <taxon>Amycolatopsis</taxon>
    </lineage>
</organism>
<keyword evidence="5 6" id="KW-0472">Membrane</keyword>
<reference evidence="8 9" key="1">
    <citation type="submission" date="2019-07" db="EMBL/GenBank/DDBJ databases">
        <title>New species of Amycolatopsis and Streptomyces.</title>
        <authorList>
            <person name="Duangmal K."/>
            <person name="Teo W.F.A."/>
            <person name="Lipun K."/>
        </authorList>
    </citation>
    <scope>NUCLEOTIDE SEQUENCE [LARGE SCALE GENOMIC DNA]</scope>
    <source>
        <strain evidence="8 9">JCM 30562</strain>
    </source>
</reference>
<dbReference type="InterPro" id="IPR011701">
    <property type="entry name" value="MFS"/>
</dbReference>
<feature type="transmembrane region" description="Helical" evidence="6">
    <location>
        <begin position="154"/>
        <end position="173"/>
    </location>
</feature>
<keyword evidence="9" id="KW-1185">Reference proteome</keyword>
<dbReference type="Gene3D" id="1.20.1250.20">
    <property type="entry name" value="MFS general substrate transporter like domains"/>
    <property type="match status" value="1"/>
</dbReference>
<gene>
    <name evidence="8" type="ORF">FNH06_01075</name>
</gene>
<dbReference type="InterPro" id="IPR005829">
    <property type="entry name" value="Sugar_transporter_CS"/>
</dbReference>
<evidence type="ECO:0000256" key="4">
    <source>
        <dbReference type="ARBA" id="ARBA00022989"/>
    </source>
</evidence>
<sequence length="498" mass="52247">MPRPARGLQAAAPVRLPGRAAAGTRRQGAQARAAGAAVVTAELQVGARLDRLPGWPFSRAVFAVLGAGFFCAYFDITNIGSALPKALEQFHAPVGSAGTVVGLGLWGYVAGAVLNSVLADRWGRRPGLMTATLLFGLGSLASALSPGITTLTVARFVSGMGIGAALSVVSTYLSEVAPARRRGRYMSWVTLPALLGNSAVPWFALWLVPSYSWGWRLMLAIPALAMVAFAFGFRVIPESPRWQAARGREERALRAVADAEQRVRARTGLELPEPVPARPVPVASGWRAWLTLVRPPHLKWTVLFFTIFFCVYFSAYSFTGLGITLLTQHGLSLTKSISLTLGSSFGGLIGAALAPLIADRWPRKVPAAATTILLAADMIVLGVHPGNALFAAGYFLLSFQLGIFAPMVYLLTAEHFPTQVRNAGVAITDGAGHAGGAIGPAVTLAVFQAGGFGATWLTLGLIFLLASLLLLLARNTTGVALEKASGGELAAARSAVVD</sequence>
<evidence type="ECO:0000313" key="9">
    <source>
        <dbReference type="Proteomes" id="UP000318578"/>
    </source>
</evidence>
<feature type="transmembrane region" description="Helical" evidence="6">
    <location>
        <begin position="302"/>
        <end position="325"/>
    </location>
</feature>
<dbReference type="OrthoDB" id="9787026at2"/>
<dbReference type="SUPFAM" id="SSF103473">
    <property type="entry name" value="MFS general substrate transporter"/>
    <property type="match status" value="1"/>
</dbReference>
<dbReference type="InterPro" id="IPR036259">
    <property type="entry name" value="MFS_trans_sf"/>
</dbReference>
<accession>A0A558AP63</accession>
<feature type="transmembrane region" description="Helical" evidence="6">
    <location>
        <begin position="57"/>
        <end position="76"/>
    </location>
</feature>
<evidence type="ECO:0000256" key="2">
    <source>
        <dbReference type="ARBA" id="ARBA00022448"/>
    </source>
</evidence>
<dbReference type="PROSITE" id="PS00217">
    <property type="entry name" value="SUGAR_TRANSPORT_2"/>
    <property type="match status" value="1"/>
</dbReference>
<dbReference type="CDD" id="cd17316">
    <property type="entry name" value="MFS_SV2_like"/>
    <property type="match status" value="1"/>
</dbReference>
<dbReference type="PANTHER" id="PTHR23511:SF34">
    <property type="entry name" value="SYNAPTIC VESICLE GLYCOPROTEIN 2"/>
    <property type="match status" value="1"/>
</dbReference>
<keyword evidence="2" id="KW-0813">Transport</keyword>
<feature type="transmembrane region" description="Helical" evidence="6">
    <location>
        <begin position="185"/>
        <end position="207"/>
    </location>
</feature>
<dbReference type="Proteomes" id="UP000318578">
    <property type="component" value="Unassembled WGS sequence"/>
</dbReference>
<evidence type="ECO:0000259" key="7">
    <source>
        <dbReference type="PROSITE" id="PS50850"/>
    </source>
</evidence>
<comment type="caution">
    <text evidence="8">The sequence shown here is derived from an EMBL/GenBank/DDBJ whole genome shotgun (WGS) entry which is preliminary data.</text>
</comment>
<comment type="subcellular location">
    <subcellularLocation>
        <location evidence="1">Cell membrane</location>
        <topology evidence="1">Multi-pass membrane protein</topology>
    </subcellularLocation>
</comment>
<dbReference type="EMBL" id="VJZA01000001">
    <property type="protein sequence ID" value="TVT26047.1"/>
    <property type="molecule type" value="Genomic_DNA"/>
</dbReference>
<feature type="transmembrane region" description="Helical" evidence="6">
    <location>
        <begin position="96"/>
        <end position="118"/>
    </location>
</feature>